<accession>A0A1F7WEK6</accession>
<protein>
    <submittedName>
        <fullName evidence="1">Uncharacterized protein</fullName>
    </submittedName>
</protein>
<organism evidence="1 2">
    <name type="scientific">Candidatus Uhrbacteria bacterium RIFOXYC2_FULL_47_19</name>
    <dbReference type="NCBI Taxonomy" id="1802424"/>
    <lineage>
        <taxon>Bacteria</taxon>
        <taxon>Candidatus Uhriibacteriota</taxon>
    </lineage>
</organism>
<dbReference type="STRING" id="1802424.A2480_01840"/>
<gene>
    <name evidence="1" type="ORF">A2480_01840</name>
</gene>
<dbReference type="Proteomes" id="UP000176988">
    <property type="component" value="Unassembled WGS sequence"/>
</dbReference>
<evidence type="ECO:0000313" key="1">
    <source>
        <dbReference type="EMBL" id="OGM01251.1"/>
    </source>
</evidence>
<name>A0A1F7WEK6_9BACT</name>
<comment type="caution">
    <text evidence="1">The sequence shown here is derived from an EMBL/GenBank/DDBJ whole genome shotgun (WGS) entry which is preliminary data.</text>
</comment>
<sequence length="116" mass="13069">MAQREIHFIAEQEQTDDRSDFYSIKKEDFESTSGFFDHEIKNLVRKEFKEATESFGPGTVLPFGINEENNGLDKLPGLRNRLIGLSDTEAVGDVHRLREVAARIDIGLDGVEKSGE</sequence>
<proteinExistence type="predicted"/>
<evidence type="ECO:0000313" key="2">
    <source>
        <dbReference type="Proteomes" id="UP000176988"/>
    </source>
</evidence>
<reference evidence="1 2" key="1">
    <citation type="journal article" date="2016" name="Nat. Commun.">
        <title>Thousands of microbial genomes shed light on interconnected biogeochemical processes in an aquifer system.</title>
        <authorList>
            <person name="Anantharaman K."/>
            <person name="Brown C.T."/>
            <person name="Hug L.A."/>
            <person name="Sharon I."/>
            <person name="Castelle C.J."/>
            <person name="Probst A.J."/>
            <person name="Thomas B.C."/>
            <person name="Singh A."/>
            <person name="Wilkins M.J."/>
            <person name="Karaoz U."/>
            <person name="Brodie E.L."/>
            <person name="Williams K.H."/>
            <person name="Hubbard S.S."/>
            <person name="Banfield J.F."/>
        </authorList>
    </citation>
    <scope>NUCLEOTIDE SEQUENCE [LARGE SCALE GENOMIC DNA]</scope>
</reference>
<dbReference type="AlphaFoldDB" id="A0A1F7WEK6"/>
<dbReference type="EMBL" id="MGFG01000010">
    <property type="protein sequence ID" value="OGM01251.1"/>
    <property type="molecule type" value="Genomic_DNA"/>
</dbReference>